<accession>A0ABY7Z170</accession>
<dbReference type="GO" id="GO:0016787">
    <property type="term" value="F:hydrolase activity"/>
    <property type="evidence" value="ECO:0007669"/>
    <property type="project" value="UniProtKB-KW"/>
</dbReference>
<dbReference type="PANTHER" id="PTHR43046:SF16">
    <property type="entry name" value="ADP-RIBOSE PYROPHOSPHATASE YJHB-RELATED"/>
    <property type="match status" value="1"/>
</dbReference>
<reference evidence="5 6" key="1">
    <citation type="submission" date="2023-02" db="EMBL/GenBank/DDBJ databases">
        <title>Devosia chondri sp. nov., isolated from the phycosphere of marine algae.</title>
        <authorList>
            <person name="Kim J.M."/>
            <person name="Lee J.K."/>
            <person name="Choi B.J."/>
            <person name="Bayburt H."/>
            <person name="Jeon C.O."/>
        </authorList>
    </citation>
    <scope>NUCLEOTIDE SEQUENCE [LARGE SCALE GENOMIC DNA]</scope>
    <source>
        <strain evidence="5 6">G2-5</strain>
    </source>
</reference>
<comment type="cofactor">
    <cofactor evidence="1">
        <name>Mg(2+)</name>
        <dbReference type="ChEBI" id="CHEBI:18420"/>
    </cofactor>
</comment>
<keyword evidence="2 3" id="KW-0378">Hydrolase</keyword>
<dbReference type="Gene3D" id="3.90.79.10">
    <property type="entry name" value="Nucleoside Triphosphate Pyrophosphohydrolase"/>
    <property type="match status" value="1"/>
</dbReference>
<dbReference type="PRINTS" id="PR00502">
    <property type="entry name" value="NUDIXFAMILY"/>
</dbReference>
<gene>
    <name evidence="5" type="ORF">PSQ90_07925</name>
</gene>
<sequence>MAVVHRIACGALVVRNDKILLVHHFRPGIHDLWIAPGGGLEPDESLSNAAERETFEETGISIAIVKLAYIEQLSRADQSSVKFWFLAKPIGGSLNIAANPATDESIVEANWFACDALPDGAVFPEPIATQFWDDLAAGFAAPIILPPRTARF</sequence>
<feature type="domain" description="Nudix hydrolase" evidence="4">
    <location>
        <begin position="4"/>
        <end position="135"/>
    </location>
</feature>
<dbReference type="Proteomes" id="UP001222118">
    <property type="component" value="Chromosome"/>
</dbReference>
<keyword evidence="6" id="KW-1185">Reference proteome</keyword>
<dbReference type="InterPro" id="IPR020084">
    <property type="entry name" value="NUDIX_hydrolase_CS"/>
</dbReference>
<dbReference type="EMBL" id="CP118247">
    <property type="protein sequence ID" value="WDR07334.1"/>
    <property type="molecule type" value="Genomic_DNA"/>
</dbReference>
<organism evidence="5 6">
    <name type="scientific">Devosia rhodophyticola</name>
    <dbReference type="NCBI Taxonomy" id="3026423"/>
    <lineage>
        <taxon>Bacteria</taxon>
        <taxon>Pseudomonadati</taxon>
        <taxon>Pseudomonadota</taxon>
        <taxon>Alphaproteobacteria</taxon>
        <taxon>Hyphomicrobiales</taxon>
        <taxon>Devosiaceae</taxon>
        <taxon>Devosia</taxon>
    </lineage>
</organism>
<evidence type="ECO:0000256" key="1">
    <source>
        <dbReference type="ARBA" id="ARBA00001946"/>
    </source>
</evidence>
<dbReference type="PANTHER" id="PTHR43046">
    <property type="entry name" value="GDP-MANNOSE MANNOSYL HYDROLASE"/>
    <property type="match status" value="1"/>
</dbReference>
<protein>
    <submittedName>
        <fullName evidence="5">NUDIX hydrolase</fullName>
    </submittedName>
</protein>
<dbReference type="SUPFAM" id="SSF55811">
    <property type="entry name" value="Nudix"/>
    <property type="match status" value="1"/>
</dbReference>
<evidence type="ECO:0000256" key="3">
    <source>
        <dbReference type="RuleBase" id="RU003476"/>
    </source>
</evidence>
<dbReference type="PROSITE" id="PS00893">
    <property type="entry name" value="NUDIX_BOX"/>
    <property type="match status" value="1"/>
</dbReference>
<dbReference type="Pfam" id="PF00293">
    <property type="entry name" value="NUDIX"/>
    <property type="match status" value="1"/>
</dbReference>
<evidence type="ECO:0000259" key="4">
    <source>
        <dbReference type="PROSITE" id="PS51462"/>
    </source>
</evidence>
<evidence type="ECO:0000256" key="2">
    <source>
        <dbReference type="ARBA" id="ARBA00022801"/>
    </source>
</evidence>
<evidence type="ECO:0000313" key="5">
    <source>
        <dbReference type="EMBL" id="WDR07334.1"/>
    </source>
</evidence>
<dbReference type="RefSeq" id="WP_282212847.1">
    <property type="nucleotide sequence ID" value="NZ_CP118247.1"/>
</dbReference>
<comment type="similarity">
    <text evidence="3">Belongs to the Nudix hydrolase family.</text>
</comment>
<dbReference type="PROSITE" id="PS51462">
    <property type="entry name" value="NUDIX"/>
    <property type="match status" value="1"/>
</dbReference>
<dbReference type="InterPro" id="IPR015797">
    <property type="entry name" value="NUDIX_hydrolase-like_dom_sf"/>
</dbReference>
<name>A0ABY7Z170_9HYPH</name>
<evidence type="ECO:0000313" key="6">
    <source>
        <dbReference type="Proteomes" id="UP001222118"/>
    </source>
</evidence>
<proteinExistence type="inferred from homology"/>
<dbReference type="InterPro" id="IPR000086">
    <property type="entry name" value="NUDIX_hydrolase_dom"/>
</dbReference>
<dbReference type="InterPro" id="IPR020476">
    <property type="entry name" value="Nudix_hydrolase"/>
</dbReference>